<feature type="domain" description="Gylcosyl hydrolase 115 C-terminal" evidence="2">
    <location>
        <begin position="789"/>
        <end position="982"/>
    </location>
</feature>
<dbReference type="InterPro" id="IPR042301">
    <property type="entry name" value="GH115_sf"/>
</dbReference>
<dbReference type="AlphaFoldDB" id="M7SGC4"/>
<dbReference type="PANTHER" id="PTHR37842:SF2">
    <property type="entry name" value="GYLCOSYL HYDROLASE 115 C-TERMINAL DOMAIN-CONTAINING PROTEIN"/>
    <property type="match status" value="1"/>
</dbReference>
<name>M7SGC4_EUTLA</name>
<dbReference type="OrthoDB" id="4849794at2759"/>
<evidence type="ECO:0000256" key="1">
    <source>
        <dbReference type="ARBA" id="ARBA00022801"/>
    </source>
</evidence>
<keyword evidence="1 3" id="KW-0378">Hydrolase</keyword>
<evidence type="ECO:0000313" key="4">
    <source>
        <dbReference type="Proteomes" id="UP000012174"/>
    </source>
</evidence>
<dbReference type="Proteomes" id="UP000012174">
    <property type="component" value="Unassembled WGS sequence"/>
</dbReference>
<dbReference type="OMA" id="GPRNYKW"/>
<organism evidence="3 4">
    <name type="scientific">Eutypa lata (strain UCR-EL1)</name>
    <name type="common">Grapevine dieback disease fungus</name>
    <name type="synonym">Eutypa armeniacae</name>
    <dbReference type="NCBI Taxonomy" id="1287681"/>
    <lineage>
        <taxon>Eukaryota</taxon>
        <taxon>Fungi</taxon>
        <taxon>Dikarya</taxon>
        <taxon>Ascomycota</taxon>
        <taxon>Pezizomycotina</taxon>
        <taxon>Sordariomycetes</taxon>
        <taxon>Xylariomycetidae</taxon>
        <taxon>Xylariales</taxon>
        <taxon>Diatrypaceae</taxon>
        <taxon>Eutypa</taxon>
    </lineage>
</organism>
<reference evidence="4" key="1">
    <citation type="journal article" date="2013" name="Genome Announc.">
        <title>Draft genome sequence of the grapevine dieback fungus Eutypa lata UCR-EL1.</title>
        <authorList>
            <person name="Blanco-Ulate B."/>
            <person name="Rolshausen P.E."/>
            <person name="Cantu D."/>
        </authorList>
    </citation>
    <scope>NUCLEOTIDE SEQUENCE [LARGE SCALE GENOMIC DNA]</scope>
    <source>
        <strain evidence="4">UCR-EL1</strain>
    </source>
</reference>
<dbReference type="KEGG" id="ela:UCREL1_9738"/>
<dbReference type="Gene3D" id="2.60.120.1620">
    <property type="match status" value="1"/>
</dbReference>
<keyword evidence="4" id="KW-1185">Reference proteome</keyword>
<dbReference type="eggNOG" id="ENOG502QTU7">
    <property type="taxonomic scope" value="Eukaryota"/>
</dbReference>
<dbReference type="InterPro" id="IPR029018">
    <property type="entry name" value="Hex-like_dom2"/>
</dbReference>
<dbReference type="Gene3D" id="3.20.20.520">
    <property type="entry name" value="Glycosyl hydrolase family 115"/>
    <property type="match status" value="1"/>
</dbReference>
<dbReference type="PANTHER" id="PTHR37842">
    <property type="match status" value="1"/>
</dbReference>
<proteinExistence type="predicted"/>
<gene>
    <name evidence="3" type="ORF">UCREL1_9738</name>
</gene>
<dbReference type="Gene3D" id="1.20.58.2150">
    <property type="match status" value="1"/>
</dbReference>
<dbReference type="Pfam" id="PF17829">
    <property type="entry name" value="GH115_C"/>
    <property type="match status" value="1"/>
</dbReference>
<evidence type="ECO:0000313" key="3">
    <source>
        <dbReference type="EMBL" id="EMR63308.1"/>
    </source>
</evidence>
<sequence>MRGARMSHKISHQLSNGKTGAEPAVYTYNPITTNYTQYSVNDTQYFYGPDYVDPSATDTVVIVGTVGHSEFIDDLVNAGKLDISAIDGKWESFTTQLVDEPILGSSKAVVIAGSDARGTIFGVYDISEQIGVSPWYWWADVPVKQNKDIFVLPEAKVQGPPSVKYRGFFINDEQPGLSGWVQENYQDTPYGVGYGHDFYANVFEVLLRLRANYLWPALWGTMFEIDDPANQPLADAWEVVLGSSHTEPMMRAQNEFGTFYINEGLGPWAYNENNETIDEYFVYGAQRAKPYARNSVWTMGMRGTGDTAIEGLGVEVIVGMLETLVQHQRAIIEDVLKVDITEVPQTWCLYKEVMSYILEGLTIPEDITLLWADDNWGNIRRVPIKDEMSRSGGAGVYYHFDYVGDPRSYKWINTMQLEKTAEQMQLAYAHGADRIWVVNVGDLKPLEIPLTHFLDMAYDIDKWSLDNVSEWTQAWATREFGSEYAGDITDIMTRFGMYAARRKFELVEPHVYSTINYNEGDAILEQWAVLAADAQAIYDEIDDSIQPAFFELILHPILAGQIIHKVHINAQKNAVWANQHRNSANDAISNVLADFQADGELTTRWDQLLDGKWRRMLDQTHFGFNGYWQQPMRNVLPALSYVQSAVSATAGNVGIAVEGLNASTPGDDRYHDNSGTTLELPPLDPYGSSTRWFEVYSRGTMNCDWWAESDLPWVILSQYSGTVGPDNGTDTRVLVSIDWENAPQIINNTMATINFTTGCGQEGFANWYSKPLVQLPINLRSVPSNFTEGFVESDAHISIEGPHYQRIHTPRNLAGTTELTYHTLKNYGRTLGGVTLWPQTTLQLTPATAPALEYDIYLFTNTSAANVTLYLSPAQNYLSDEDPVKYAMSLFPAAGNNATTPQVQTRRFVGPSIGSAMPDGWHSAVADAVWGVDPAHNTTTTWEVPSEGAYTLRVWGLAPSIIIQKVIIDLGGVRQSYLGPPESFLFGRDEVRANNRTSFAHAPGVLGRLG</sequence>
<evidence type="ECO:0000259" key="2">
    <source>
        <dbReference type="Pfam" id="PF17829"/>
    </source>
</evidence>
<protein>
    <submittedName>
        <fullName evidence="3">Putative glycoside hydrolase family 115 protein</fullName>
    </submittedName>
</protein>
<dbReference type="InterPro" id="IPR031924">
    <property type="entry name" value="GH115"/>
</dbReference>
<dbReference type="Gene3D" id="3.30.379.10">
    <property type="entry name" value="Chitobiase/beta-hexosaminidase domain 2-like"/>
    <property type="match status" value="1"/>
</dbReference>
<dbReference type="InterPro" id="IPR041437">
    <property type="entry name" value="GH115_C"/>
</dbReference>
<dbReference type="STRING" id="1287681.M7SGC4"/>
<accession>M7SGC4</accession>
<dbReference type="EMBL" id="KB707241">
    <property type="protein sequence ID" value="EMR63308.1"/>
    <property type="molecule type" value="Genomic_DNA"/>
</dbReference>
<dbReference type="HOGENOM" id="CLU_004852_1_0_1"/>
<dbReference type="Pfam" id="PF15979">
    <property type="entry name" value="Glyco_hydro_115"/>
    <property type="match status" value="1"/>
</dbReference>
<dbReference type="GO" id="GO:0016787">
    <property type="term" value="F:hydrolase activity"/>
    <property type="evidence" value="ECO:0007669"/>
    <property type="project" value="UniProtKB-KW"/>
</dbReference>